<evidence type="ECO:0000256" key="6">
    <source>
        <dbReference type="PROSITE-ProRule" id="PRU00050"/>
    </source>
</evidence>
<keyword evidence="1 5" id="KW-0963">Cytoplasm</keyword>
<feature type="domain" description="Response regulatory" evidence="8">
    <location>
        <begin position="13"/>
        <end position="130"/>
    </location>
</feature>
<dbReference type="Proteomes" id="UP000661006">
    <property type="component" value="Unassembled WGS sequence"/>
</dbReference>
<name>A0A9Q2FK90_GLUJA</name>
<evidence type="ECO:0000256" key="4">
    <source>
        <dbReference type="ARBA" id="ARBA00048267"/>
    </source>
</evidence>
<evidence type="ECO:0000256" key="2">
    <source>
        <dbReference type="ARBA" id="ARBA00022500"/>
    </source>
</evidence>
<keyword evidence="2 5" id="KW-0145">Chemotaxis</keyword>
<dbReference type="InterPro" id="IPR000673">
    <property type="entry name" value="Sig_transdc_resp-reg_Me-estase"/>
</dbReference>
<evidence type="ECO:0000256" key="3">
    <source>
        <dbReference type="ARBA" id="ARBA00022801"/>
    </source>
</evidence>
<dbReference type="GO" id="GO:0006935">
    <property type="term" value="P:chemotaxis"/>
    <property type="evidence" value="ECO:0007669"/>
    <property type="project" value="UniProtKB-UniRule"/>
</dbReference>
<evidence type="ECO:0000259" key="9">
    <source>
        <dbReference type="PROSITE" id="PS50122"/>
    </source>
</evidence>
<comment type="domain">
    <text evidence="5">Contains a C-terminal catalytic domain, and an N-terminal region which modulates catalytic activity.</text>
</comment>
<organism evidence="10 11">
    <name type="scientific">Gluconobacter japonicus</name>
    <dbReference type="NCBI Taxonomy" id="376620"/>
    <lineage>
        <taxon>Bacteria</taxon>
        <taxon>Pseudomonadati</taxon>
        <taxon>Pseudomonadota</taxon>
        <taxon>Alphaproteobacteria</taxon>
        <taxon>Acetobacterales</taxon>
        <taxon>Acetobacteraceae</taxon>
        <taxon>Gluconobacter</taxon>
    </lineage>
</organism>
<accession>A0A9Q2FK90</accession>
<dbReference type="SMART" id="SM00448">
    <property type="entry name" value="REC"/>
    <property type="match status" value="1"/>
</dbReference>
<comment type="catalytic activity">
    <reaction evidence="4 5">
        <text>[protein]-L-glutamate 5-O-methyl ester + H2O = L-glutamyl-[protein] + methanol + H(+)</text>
        <dbReference type="Rhea" id="RHEA:23236"/>
        <dbReference type="Rhea" id="RHEA-COMP:10208"/>
        <dbReference type="Rhea" id="RHEA-COMP:10311"/>
        <dbReference type="ChEBI" id="CHEBI:15377"/>
        <dbReference type="ChEBI" id="CHEBI:15378"/>
        <dbReference type="ChEBI" id="CHEBI:17790"/>
        <dbReference type="ChEBI" id="CHEBI:29973"/>
        <dbReference type="ChEBI" id="CHEBI:82795"/>
        <dbReference type="EC" id="3.1.1.61"/>
    </reaction>
</comment>
<dbReference type="GO" id="GO:0000156">
    <property type="term" value="F:phosphorelay response regulator activity"/>
    <property type="evidence" value="ECO:0007669"/>
    <property type="project" value="InterPro"/>
</dbReference>
<gene>
    <name evidence="5" type="primary">cheB</name>
    <name evidence="10" type="ORF">HKD32_01010</name>
</gene>
<sequence>MVEEYSIYNNIISVLVVDDSLTSRALIMLALKRDPRIKVVGTAGTPLEAKDLILKLKPDVLTLDVEMPGMNGLQFLEKIMRLRPMPVVMVSSLMAPRSAMTDMACRLGAVECFSKSSGMQGEAVFAGLADAVVRAAVQTGKSHSGKSQGHSVVSDTIVAIGASTGGVEALGEVLGSFPEDCPPTIIVQHMPQQFSNNFARRLNAISRPDVSLVTDGCKLIRGKVLIAPGGEAHTEVSRTGRVSPYSCHLVSGPPLNGHRPSVDALFLSVAQAAGRLAIGVILTGMEADGARGLLAMRRAGARTIGQDRKTSVIYGMPKAAFECGAVEMQLPLPEIGPSILRLSEYRTQESYQ</sequence>
<dbReference type="CDD" id="cd17541">
    <property type="entry name" value="REC_CheB-like"/>
    <property type="match status" value="1"/>
</dbReference>
<keyword evidence="5 7" id="KW-0597">Phosphoprotein</keyword>
<proteinExistence type="inferred from homology"/>
<dbReference type="CDD" id="cd16432">
    <property type="entry name" value="CheB_Rec"/>
    <property type="match status" value="1"/>
</dbReference>
<feature type="modified residue" description="4-aspartylphosphate" evidence="5 7">
    <location>
        <position position="64"/>
    </location>
</feature>
<reference evidence="10" key="2">
    <citation type="submission" date="2020-11" db="EMBL/GenBank/DDBJ databases">
        <title>Description of novel Gluconobacter species.</title>
        <authorList>
            <person name="Cleenwerck I."/>
            <person name="Cnockaert M."/>
            <person name="Borremans W."/>
            <person name="Wieme A.D."/>
            <person name="De Vuyst L."/>
            <person name="Vandamme P."/>
        </authorList>
    </citation>
    <scope>NUCLEOTIDE SEQUENCE</scope>
    <source>
        <strain evidence="10">R71697</strain>
    </source>
</reference>
<dbReference type="SUPFAM" id="SSF52172">
    <property type="entry name" value="CheY-like"/>
    <property type="match status" value="1"/>
</dbReference>
<dbReference type="PROSITE" id="PS50110">
    <property type="entry name" value="RESPONSE_REGULATORY"/>
    <property type="match status" value="1"/>
</dbReference>
<protein>
    <recommendedName>
        <fullName evidence="5">Protein-glutamate methylesterase/protein-glutamine glutaminase</fullName>
        <ecNumber evidence="5">3.1.1.61</ecNumber>
        <ecNumber evidence="5">3.5.1.44</ecNumber>
    </recommendedName>
</protein>
<evidence type="ECO:0000313" key="10">
    <source>
        <dbReference type="EMBL" id="MBF0869437.1"/>
    </source>
</evidence>
<dbReference type="Pfam" id="PF01339">
    <property type="entry name" value="CheB_methylest"/>
    <property type="match status" value="1"/>
</dbReference>
<comment type="function">
    <text evidence="5">Involved in chemotaxis. Part of a chemotaxis signal transduction system that modulates chemotaxis in response to various stimuli. Catalyzes the demethylation of specific methylglutamate residues introduced into the chemoreceptors (methyl-accepting chemotaxis proteins or MCP) by CheR. Also mediates the irreversible deamidation of specific glutamine residues to glutamic acid.</text>
</comment>
<evidence type="ECO:0000256" key="1">
    <source>
        <dbReference type="ARBA" id="ARBA00022490"/>
    </source>
</evidence>
<dbReference type="InterPro" id="IPR011006">
    <property type="entry name" value="CheY-like_superfamily"/>
</dbReference>
<comment type="PTM">
    <text evidence="5">Phosphorylated by CheA. Phosphorylation of the N-terminal regulatory domain activates the methylesterase activity.</text>
</comment>
<keyword evidence="3 5" id="KW-0378">Hydrolase</keyword>
<feature type="domain" description="CheB-type methylesterase" evidence="9">
    <location>
        <begin position="151"/>
        <end position="340"/>
    </location>
</feature>
<evidence type="ECO:0000259" key="8">
    <source>
        <dbReference type="PROSITE" id="PS50110"/>
    </source>
</evidence>
<dbReference type="AlphaFoldDB" id="A0A9Q2FK90"/>
<dbReference type="EMBL" id="JABCQN010000001">
    <property type="protein sequence ID" value="MBF0869437.1"/>
    <property type="molecule type" value="Genomic_DNA"/>
</dbReference>
<dbReference type="Gene3D" id="3.40.50.2300">
    <property type="match status" value="1"/>
</dbReference>
<feature type="active site" evidence="5 6">
    <location>
        <position position="288"/>
    </location>
</feature>
<feature type="active site" evidence="5 6">
    <location>
        <position position="189"/>
    </location>
</feature>
<dbReference type="Pfam" id="PF00072">
    <property type="entry name" value="Response_reg"/>
    <property type="match status" value="1"/>
</dbReference>
<dbReference type="RefSeq" id="WP_194257353.1">
    <property type="nucleotide sequence ID" value="NZ_JABCQN010000001.1"/>
</dbReference>
<dbReference type="GeneID" id="81473255"/>
<feature type="active site" evidence="5 6">
    <location>
        <position position="163"/>
    </location>
</feature>
<evidence type="ECO:0000313" key="11">
    <source>
        <dbReference type="Proteomes" id="UP000661006"/>
    </source>
</evidence>
<dbReference type="InterPro" id="IPR001789">
    <property type="entry name" value="Sig_transdc_resp-reg_receiver"/>
</dbReference>
<evidence type="ECO:0000256" key="7">
    <source>
        <dbReference type="PROSITE-ProRule" id="PRU00169"/>
    </source>
</evidence>
<dbReference type="EC" id="3.5.1.44" evidence="5"/>
<dbReference type="EC" id="3.1.1.61" evidence="5"/>
<evidence type="ECO:0000256" key="5">
    <source>
        <dbReference type="HAMAP-Rule" id="MF_00099"/>
    </source>
</evidence>
<dbReference type="PIRSF" id="PIRSF000876">
    <property type="entry name" value="RR_chemtxs_CheB"/>
    <property type="match status" value="1"/>
</dbReference>
<dbReference type="PANTHER" id="PTHR42872">
    <property type="entry name" value="PROTEIN-GLUTAMATE METHYLESTERASE/PROTEIN-GLUTAMINE GLUTAMINASE"/>
    <property type="match status" value="1"/>
</dbReference>
<dbReference type="PROSITE" id="PS50122">
    <property type="entry name" value="CHEB"/>
    <property type="match status" value="1"/>
</dbReference>
<dbReference type="NCBIfam" id="NF001965">
    <property type="entry name" value="PRK00742.1"/>
    <property type="match status" value="1"/>
</dbReference>
<dbReference type="HAMAP" id="MF_00099">
    <property type="entry name" value="CheB_chemtxs"/>
    <property type="match status" value="1"/>
</dbReference>
<reference evidence="10" key="1">
    <citation type="submission" date="2020-04" db="EMBL/GenBank/DDBJ databases">
        <authorList>
            <person name="Sombolestani A."/>
        </authorList>
    </citation>
    <scope>NUCLEOTIDE SEQUENCE</scope>
    <source>
        <strain evidence="10">R71697</strain>
    </source>
</reference>
<comment type="subcellular location">
    <subcellularLocation>
        <location evidence="5">Cytoplasm</location>
    </subcellularLocation>
</comment>
<comment type="caution">
    <text evidence="10">The sequence shown here is derived from an EMBL/GenBank/DDBJ whole genome shotgun (WGS) entry which is preliminary data.</text>
</comment>
<dbReference type="PANTHER" id="PTHR42872:SF6">
    <property type="entry name" value="PROTEIN-GLUTAMATE METHYLESTERASE_PROTEIN-GLUTAMINE GLUTAMINASE"/>
    <property type="match status" value="1"/>
</dbReference>
<dbReference type="GO" id="GO:0005737">
    <property type="term" value="C:cytoplasm"/>
    <property type="evidence" value="ECO:0007669"/>
    <property type="project" value="UniProtKB-SubCell"/>
</dbReference>
<comment type="similarity">
    <text evidence="5">Belongs to the CheB family.</text>
</comment>
<dbReference type="SUPFAM" id="SSF52738">
    <property type="entry name" value="Methylesterase CheB, C-terminal domain"/>
    <property type="match status" value="1"/>
</dbReference>
<dbReference type="InterPro" id="IPR008248">
    <property type="entry name" value="CheB-like"/>
</dbReference>
<dbReference type="InterPro" id="IPR035909">
    <property type="entry name" value="CheB_C"/>
</dbReference>
<comment type="catalytic activity">
    <reaction evidence="5">
        <text>L-glutaminyl-[protein] + H2O = L-glutamyl-[protein] + NH4(+)</text>
        <dbReference type="Rhea" id="RHEA:16441"/>
        <dbReference type="Rhea" id="RHEA-COMP:10207"/>
        <dbReference type="Rhea" id="RHEA-COMP:10208"/>
        <dbReference type="ChEBI" id="CHEBI:15377"/>
        <dbReference type="ChEBI" id="CHEBI:28938"/>
        <dbReference type="ChEBI" id="CHEBI:29973"/>
        <dbReference type="ChEBI" id="CHEBI:30011"/>
        <dbReference type="EC" id="3.5.1.44"/>
    </reaction>
</comment>
<dbReference type="GO" id="GO:0008984">
    <property type="term" value="F:protein-glutamate methylesterase activity"/>
    <property type="evidence" value="ECO:0007669"/>
    <property type="project" value="UniProtKB-UniRule"/>
</dbReference>
<dbReference type="GO" id="GO:0050568">
    <property type="term" value="F:protein-glutamine glutaminase activity"/>
    <property type="evidence" value="ECO:0007669"/>
    <property type="project" value="UniProtKB-UniRule"/>
</dbReference>
<dbReference type="Gene3D" id="3.40.50.180">
    <property type="entry name" value="Methylesterase CheB, C-terminal domain"/>
    <property type="match status" value="1"/>
</dbReference>